<accession>A0A2Z7CZC1</accession>
<evidence type="ECO:0000313" key="2">
    <source>
        <dbReference type="EMBL" id="KZV52443.1"/>
    </source>
</evidence>
<proteinExistence type="predicted"/>
<reference evidence="2 3" key="1">
    <citation type="journal article" date="2015" name="Proc. Natl. Acad. Sci. U.S.A.">
        <title>The resurrection genome of Boea hygrometrica: A blueprint for survival of dehydration.</title>
        <authorList>
            <person name="Xiao L."/>
            <person name="Yang G."/>
            <person name="Zhang L."/>
            <person name="Yang X."/>
            <person name="Zhao S."/>
            <person name="Ji Z."/>
            <person name="Zhou Q."/>
            <person name="Hu M."/>
            <person name="Wang Y."/>
            <person name="Chen M."/>
            <person name="Xu Y."/>
            <person name="Jin H."/>
            <person name="Xiao X."/>
            <person name="Hu G."/>
            <person name="Bao F."/>
            <person name="Hu Y."/>
            <person name="Wan P."/>
            <person name="Li L."/>
            <person name="Deng X."/>
            <person name="Kuang T."/>
            <person name="Xiang C."/>
            <person name="Zhu J.K."/>
            <person name="Oliver M.J."/>
            <person name="He Y."/>
        </authorList>
    </citation>
    <scope>NUCLEOTIDE SEQUENCE [LARGE SCALE GENOMIC DNA]</scope>
    <source>
        <strain evidence="3">cv. XS01</strain>
    </source>
</reference>
<protein>
    <submittedName>
        <fullName evidence="2">Uncharacterized protein</fullName>
    </submittedName>
</protein>
<evidence type="ECO:0000313" key="3">
    <source>
        <dbReference type="Proteomes" id="UP000250235"/>
    </source>
</evidence>
<sequence length="64" mass="7134">MQGIKATTEIREPKDLNNSSKASSDQRKDIPWPRGILSTWELPTHLQYTAPDAKQIAPHAVAHS</sequence>
<gene>
    <name evidence="2" type="ORF">F511_20300</name>
</gene>
<feature type="region of interest" description="Disordered" evidence="1">
    <location>
        <begin position="1"/>
        <end position="31"/>
    </location>
</feature>
<keyword evidence="3" id="KW-1185">Reference proteome</keyword>
<name>A0A2Z7CZC1_9LAMI</name>
<organism evidence="2 3">
    <name type="scientific">Dorcoceras hygrometricum</name>
    <dbReference type="NCBI Taxonomy" id="472368"/>
    <lineage>
        <taxon>Eukaryota</taxon>
        <taxon>Viridiplantae</taxon>
        <taxon>Streptophyta</taxon>
        <taxon>Embryophyta</taxon>
        <taxon>Tracheophyta</taxon>
        <taxon>Spermatophyta</taxon>
        <taxon>Magnoliopsida</taxon>
        <taxon>eudicotyledons</taxon>
        <taxon>Gunneridae</taxon>
        <taxon>Pentapetalae</taxon>
        <taxon>asterids</taxon>
        <taxon>lamiids</taxon>
        <taxon>Lamiales</taxon>
        <taxon>Gesneriaceae</taxon>
        <taxon>Didymocarpoideae</taxon>
        <taxon>Trichosporeae</taxon>
        <taxon>Loxocarpinae</taxon>
        <taxon>Dorcoceras</taxon>
    </lineage>
</organism>
<dbReference type="EMBL" id="KQ991061">
    <property type="protein sequence ID" value="KZV52443.1"/>
    <property type="molecule type" value="Genomic_DNA"/>
</dbReference>
<dbReference type="AlphaFoldDB" id="A0A2Z7CZC1"/>
<evidence type="ECO:0000256" key="1">
    <source>
        <dbReference type="SAM" id="MobiDB-lite"/>
    </source>
</evidence>
<dbReference type="Proteomes" id="UP000250235">
    <property type="component" value="Unassembled WGS sequence"/>
</dbReference>